<evidence type="ECO:0000256" key="1">
    <source>
        <dbReference type="ARBA" id="ARBA00023015"/>
    </source>
</evidence>
<dbReference type="Gene3D" id="1.10.10.10">
    <property type="entry name" value="Winged helix-like DNA-binding domain superfamily/Winged helix DNA-binding domain"/>
    <property type="match status" value="1"/>
</dbReference>
<evidence type="ECO:0000313" key="6">
    <source>
        <dbReference type="Proteomes" id="UP000823772"/>
    </source>
</evidence>
<dbReference type="CDD" id="cd00090">
    <property type="entry name" value="HTH_ARSR"/>
    <property type="match status" value="1"/>
</dbReference>
<dbReference type="GO" id="GO:0043200">
    <property type="term" value="P:response to amino acid"/>
    <property type="evidence" value="ECO:0007669"/>
    <property type="project" value="TreeGrafter"/>
</dbReference>
<gene>
    <name evidence="5" type="ORF">IAC87_06900</name>
</gene>
<dbReference type="GO" id="GO:0006355">
    <property type="term" value="P:regulation of DNA-templated transcription"/>
    <property type="evidence" value="ECO:0007669"/>
    <property type="project" value="UniProtKB-ARBA"/>
</dbReference>
<dbReference type="PANTHER" id="PTHR30154:SF53">
    <property type="entry name" value="HTH-TYPE TRANSCRIPTIONAL REGULATOR LRPC"/>
    <property type="match status" value="1"/>
</dbReference>
<dbReference type="InterPro" id="IPR019887">
    <property type="entry name" value="Tscrpt_reg_AsnC/Lrp_C"/>
</dbReference>
<sequence>MQNYHIDQIDQKILSFLVKNARMPFLEIARECGISGAAIHQRVKKMETMGVITGSRLLVKPQALGLNVCAFVGVSLSQANKYPEVVESLRKISEIVECHFVTGRHALLLKLYCLNHDHLMEVLVNTIQKIPYVEYTETQISLDQAIERQVWVREYPSTSFSANNPNRK</sequence>
<dbReference type="InterPro" id="IPR036390">
    <property type="entry name" value="WH_DNA-bd_sf"/>
</dbReference>
<dbReference type="InterPro" id="IPR000485">
    <property type="entry name" value="AsnC-type_HTH_dom"/>
</dbReference>
<reference evidence="5" key="2">
    <citation type="journal article" date="2021" name="PeerJ">
        <title>Extensive microbial diversity within the chicken gut microbiome revealed by metagenomics and culture.</title>
        <authorList>
            <person name="Gilroy R."/>
            <person name="Ravi A."/>
            <person name="Getino M."/>
            <person name="Pursley I."/>
            <person name="Horton D.L."/>
            <person name="Alikhan N.F."/>
            <person name="Baker D."/>
            <person name="Gharbi K."/>
            <person name="Hall N."/>
            <person name="Watson M."/>
            <person name="Adriaenssens E.M."/>
            <person name="Foster-Nyarko E."/>
            <person name="Jarju S."/>
            <person name="Secka A."/>
            <person name="Antonio M."/>
            <person name="Oren A."/>
            <person name="Chaudhuri R.R."/>
            <person name="La Ragione R."/>
            <person name="Hildebrand F."/>
            <person name="Pallen M.J."/>
        </authorList>
    </citation>
    <scope>NUCLEOTIDE SEQUENCE</scope>
    <source>
        <strain evidence="5">B3-2255</strain>
    </source>
</reference>
<feature type="domain" description="HTH asnC-type" evidence="4">
    <location>
        <begin position="6"/>
        <end position="67"/>
    </location>
</feature>
<dbReference type="PROSITE" id="PS50956">
    <property type="entry name" value="HTH_ASNC_2"/>
    <property type="match status" value="1"/>
</dbReference>
<dbReference type="InterPro" id="IPR011008">
    <property type="entry name" value="Dimeric_a/b-barrel"/>
</dbReference>
<dbReference type="InterPro" id="IPR019888">
    <property type="entry name" value="Tscrpt_reg_AsnC-like"/>
</dbReference>
<evidence type="ECO:0000313" key="5">
    <source>
        <dbReference type="EMBL" id="MBO8482254.1"/>
    </source>
</evidence>
<dbReference type="SUPFAM" id="SSF46785">
    <property type="entry name" value="Winged helix' DNA-binding domain"/>
    <property type="match status" value="1"/>
</dbReference>
<dbReference type="PANTHER" id="PTHR30154">
    <property type="entry name" value="LEUCINE-RESPONSIVE REGULATORY PROTEIN"/>
    <property type="match status" value="1"/>
</dbReference>
<dbReference type="EMBL" id="JADILY010000148">
    <property type="protein sequence ID" value="MBO8482254.1"/>
    <property type="molecule type" value="Genomic_DNA"/>
</dbReference>
<dbReference type="Pfam" id="PF13404">
    <property type="entry name" value="HTH_AsnC-type"/>
    <property type="match status" value="1"/>
</dbReference>
<name>A0A9D9NQC6_9BACT</name>
<evidence type="ECO:0000259" key="4">
    <source>
        <dbReference type="PROSITE" id="PS50956"/>
    </source>
</evidence>
<evidence type="ECO:0000256" key="2">
    <source>
        <dbReference type="ARBA" id="ARBA00023125"/>
    </source>
</evidence>
<dbReference type="InterPro" id="IPR036388">
    <property type="entry name" value="WH-like_DNA-bd_sf"/>
</dbReference>
<dbReference type="SMART" id="SM00344">
    <property type="entry name" value="HTH_ASNC"/>
    <property type="match status" value="1"/>
</dbReference>
<dbReference type="GO" id="GO:0043565">
    <property type="term" value="F:sequence-specific DNA binding"/>
    <property type="evidence" value="ECO:0007669"/>
    <property type="project" value="InterPro"/>
</dbReference>
<accession>A0A9D9NQC6</accession>
<keyword evidence="3" id="KW-0804">Transcription</keyword>
<organism evidence="5 6">
    <name type="scientific">Candidatus Merdivivens faecigallinarum</name>
    <dbReference type="NCBI Taxonomy" id="2840871"/>
    <lineage>
        <taxon>Bacteria</taxon>
        <taxon>Pseudomonadati</taxon>
        <taxon>Bacteroidota</taxon>
        <taxon>Bacteroidia</taxon>
        <taxon>Bacteroidales</taxon>
        <taxon>Muribaculaceae</taxon>
        <taxon>Muribaculaceae incertae sedis</taxon>
        <taxon>Candidatus Merdivivens</taxon>
    </lineage>
</organism>
<keyword evidence="2" id="KW-0238">DNA-binding</keyword>
<dbReference type="SUPFAM" id="SSF54909">
    <property type="entry name" value="Dimeric alpha+beta barrel"/>
    <property type="match status" value="1"/>
</dbReference>
<reference evidence="5" key="1">
    <citation type="submission" date="2020-10" db="EMBL/GenBank/DDBJ databases">
        <authorList>
            <person name="Gilroy R."/>
        </authorList>
    </citation>
    <scope>NUCLEOTIDE SEQUENCE</scope>
    <source>
        <strain evidence="5">B3-2255</strain>
    </source>
</reference>
<dbReference type="Gene3D" id="3.30.70.920">
    <property type="match status" value="1"/>
</dbReference>
<protein>
    <submittedName>
        <fullName evidence="5">Lrp/AsnC ligand binding domain-containing protein</fullName>
    </submittedName>
</protein>
<proteinExistence type="predicted"/>
<dbReference type="Pfam" id="PF01037">
    <property type="entry name" value="AsnC_trans_reg"/>
    <property type="match status" value="1"/>
</dbReference>
<dbReference type="Proteomes" id="UP000823772">
    <property type="component" value="Unassembled WGS sequence"/>
</dbReference>
<keyword evidence="1" id="KW-0805">Transcription regulation</keyword>
<dbReference type="InterPro" id="IPR011991">
    <property type="entry name" value="ArsR-like_HTH"/>
</dbReference>
<comment type="caution">
    <text evidence="5">The sequence shown here is derived from an EMBL/GenBank/DDBJ whole genome shotgun (WGS) entry which is preliminary data.</text>
</comment>
<dbReference type="AlphaFoldDB" id="A0A9D9NQC6"/>
<dbReference type="GO" id="GO:0005829">
    <property type="term" value="C:cytosol"/>
    <property type="evidence" value="ECO:0007669"/>
    <property type="project" value="TreeGrafter"/>
</dbReference>
<dbReference type="PRINTS" id="PR00033">
    <property type="entry name" value="HTHASNC"/>
</dbReference>
<evidence type="ECO:0000256" key="3">
    <source>
        <dbReference type="ARBA" id="ARBA00023163"/>
    </source>
</evidence>